<name>A0A7J8H3I8_ROUAE</name>
<feature type="domain" description="Pyrin" evidence="1">
    <location>
        <begin position="1"/>
        <end position="93"/>
    </location>
</feature>
<proteinExistence type="predicted"/>
<dbReference type="Gene3D" id="1.10.533.10">
    <property type="entry name" value="Death Domain, Fas"/>
    <property type="match status" value="1"/>
</dbReference>
<dbReference type="PROSITE" id="PS50824">
    <property type="entry name" value="DAPIN"/>
    <property type="match status" value="1"/>
</dbReference>
<dbReference type="InterPro" id="IPR011029">
    <property type="entry name" value="DEATH-like_dom_sf"/>
</dbReference>
<dbReference type="EMBL" id="JACASE010000005">
    <property type="protein sequence ID" value="KAF6466660.1"/>
    <property type="molecule type" value="Genomic_DNA"/>
</dbReference>
<gene>
    <name evidence="2" type="ORF">HJG63_014205</name>
</gene>
<dbReference type="Proteomes" id="UP000593571">
    <property type="component" value="Unassembled WGS sequence"/>
</dbReference>
<evidence type="ECO:0000259" key="1">
    <source>
        <dbReference type="PROSITE" id="PS50824"/>
    </source>
</evidence>
<dbReference type="AlphaFoldDB" id="A0A7J8H3I8"/>
<accession>A0A7J8H3I8</accession>
<evidence type="ECO:0000313" key="3">
    <source>
        <dbReference type="Proteomes" id="UP000593571"/>
    </source>
</evidence>
<keyword evidence="3" id="KW-1185">Reference proteome</keyword>
<organism evidence="2 3">
    <name type="scientific">Rousettus aegyptiacus</name>
    <name type="common">Egyptian fruit bat</name>
    <name type="synonym">Pteropus aegyptiacus</name>
    <dbReference type="NCBI Taxonomy" id="9407"/>
    <lineage>
        <taxon>Eukaryota</taxon>
        <taxon>Metazoa</taxon>
        <taxon>Chordata</taxon>
        <taxon>Craniata</taxon>
        <taxon>Vertebrata</taxon>
        <taxon>Euteleostomi</taxon>
        <taxon>Mammalia</taxon>
        <taxon>Eutheria</taxon>
        <taxon>Laurasiatheria</taxon>
        <taxon>Chiroptera</taxon>
        <taxon>Yinpterochiroptera</taxon>
        <taxon>Pteropodoidea</taxon>
        <taxon>Pteropodidae</taxon>
        <taxon>Rousettinae</taxon>
        <taxon>Rousettus</taxon>
    </lineage>
</organism>
<dbReference type="SUPFAM" id="SSF47986">
    <property type="entry name" value="DEATH domain"/>
    <property type="match status" value="1"/>
</dbReference>
<protein>
    <submittedName>
        <fullName evidence="2">NLR family pyrin domain containing 10</fullName>
    </submittedName>
</protein>
<dbReference type="SMART" id="SM01289">
    <property type="entry name" value="PYRIN"/>
    <property type="match status" value="1"/>
</dbReference>
<comment type="caution">
    <text evidence="2">The sequence shown here is derived from an EMBL/GenBank/DDBJ whole genome shotgun (WGS) entry which is preliminary data.</text>
</comment>
<dbReference type="InterPro" id="IPR004020">
    <property type="entry name" value="DAPIN"/>
</dbReference>
<reference evidence="2 3" key="1">
    <citation type="journal article" date="2020" name="Nature">
        <title>Six reference-quality genomes reveal evolution of bat adaptations.</title>
        <authorList>
            <person name="Jebb D."/>
            <person name="Huang Z."/>
            <person name="Pippel M."/>
            <person name="Hughes G.M."/>
            <person name="Lavrichenko K."/>
            <person name="Devanna P."/>
            <person name="Winkler S."/>
            <person name="Jermiin L.S."/>
            <person name="Skirmuntt E.C."/>
            <person name="Katzourakis A."/>
            <person name="Burkitt-Gray L."/>
            <person name="Ray D.A."/>
            <person name="Sullivan K.A.M."/>
            <person name="Roscito J.G."/>
            <person name="Kirilenko B.M."/>
            <person name="Davalos L.M."/>
            <person name="Corthals A.P."/>
            <person name="Power M.L."/>
            <person name="Jones G."/>
            <person name="Ransome R.D."/>
            <person name="Dechmann D.K.N."/>
            <person name="Locatelli A.G."/>
            <person name="Puechmaille S.J."/>
            <person name="Fedrigo O."/>
            <person name="Jarvis E.D."/>
            <person name="Hiller M."/>
            <person name="Vernes S.C."/>
            <person name="Myers E.W."/>
            <person name="Teeling E.C."/>
        </authorList>
    </citation>
    <scope>NUCLEOTIDE SEQUENCE [LARGE SCALE GENOMIC DNA]</scope>
    <source>
        <strain evidence="2">MRouAeg1</strain>
        <tissue evidence="2">Muscle</tissue>
    </source>
</reference>
<sequence>MALASNPREALLQALNDLEENDFKILKFHLRDGTLLEGPGLARGELEGLSRVDLASRLISMYGAQEAVKVVLKVLKVMHLLELVDQLSHVCLNESKLYVSEKMAIRSLILNHP</sequence>
<evidence type="ECO:0000313" key="2">
    <source>
        <dbReference type="EMBL" id="KAF6466660.1"/>
    </source>
</evidence>
<dbReference type="Pfam" id="PF02758">
    <property type="entry name" value="PYRIN"/>
    <property type="match status" value="1"/>
</dbReference>